<evidence type="ECO:0000313" key="6">
    <source>
        <dbReference type="EMBL" id="MYZ49634.1"/>
    </source>
</evidence>
<dbReference type="PANTHER" id="PTHR37419">
    <property type="entry name" value="SERINE/THREONINE-PROTEIN KINASE TOXIN HIPA"/>
    <property type="match status" value="1"/>
</dbReference>
<dbReference type="EMBL" id="SPKJ01000086">
    <property type="protein sequence ID" value="MYZ49634.1"/>
    <property type="molecule type" value="Genomic_DNA"/>
</dbReference>
<evidence type="ECO:0000256" key="2">
    <source>
        <dbReference type="ARBA" id="ARBA00022679"/>
    </source>
</evidence>
<dbReference type="GO" id="GO:0004674">
    <property type="term" value="F:protein serine/threonine kinase activity"/>
    <property type="evidence" value="ECO:0007669"/>
    <property type="project" value="TreeGrafter"/>
</dbReference>
<dbReference type="Pfam" id="PF07804">
    <property type="entry name" value="HipA_C"/>
    <property type="match status" value="1"/>
</dbReference>
<name>A0A964T8C4_9HYPH</name>
<feature type="domain" description="HipA-like C-terminal" evidence="4">
    <location>
        <begin position="140"/>
        <end position="379"/>
    </location>
</feature>
<proteinExistence type="inferred from homology"/>
<sequence length="408" mass="44974">MADVSRLDVRLHGETIGTLTHLQGDRTLFSFTEAYAAGRSRPTLSLSFKDEFGHLITDFPATRTRVLPFFSNLLPEGQLRTYLAERAGVNPQREFFLLWVLGRDLAGALAIEPAEGEAWPPGTDERIADDARARQDTLRFSLAGVQLKFSALGGREANKGLTIPAQGVGGSWIVKLPSARFEGVPENEFAMMTLARGIGIDVPEIDLVDLDAIGNLPEGLGDLKGKAYAVARFDRTPGGPVHIEDFAQVYGVYPERKYGSASYRSIAAVIGAECAEDDIREFTRRLVFNTLIGNADLHLKNWSLIYPDRRTPALSPAYDFVATIAYIPDEEAALRYARQKRFDAFDLDELAYLAAKAHLPEKPVIDAAKDTVARFNEVWAKEKAHLPQAGRVTEAIDAHLARLPIARI</sequence>
<dbReference type="InterPro" id="IPR017508">
    <property type="entry name" value="HipA_N1"/>
</dbReference>
<dbReference type="PANTHER" id="PTHR37419:SF1">
    <property type="entry name" value="SERINE_THREONINE-PROTEIN KINASE TOXIN HIPA"/>
    <property type="match status" value="1"/>
</dbReference>
<dbReference type="Pfam" id="PF13657">
    <property type="entry name" value="Couple_hipA"/>
    <property type="match status" value="1"/>
</dbReference>
<dbReference type="Proteomes" id="UP000773614">
    <property type="component" value="Unassembled WGS sequence"/>
</dbReference>
<evidence type="ECO:0000256" key="1">
    <source>
        <dbReference type="ARBA" id="ARBA00010164"/>
    </source>
</evidence>
<gene>
    <name evidence="6" type="ORF">E4O86_18170</name>
</gene>
<evidence type="ECO:0000313" key="7">
    <source>
        <dbReference type="Proteomes" id="UP000773614"/>
    </source>
</evidence>
<evidence type="ECO:0000256" key="3">
    <source>
        <dbReference type="ARBA" id="ARBA00022777"/>
    </source>
</evidence>
<accession>A0A964T8C4</accession>
<comment type="caution">
    <text evidence="6">The sequence shown here is derived from an EMBL/GenBank/DDBJ whole genome shotgun (WGS) entry which is preliminary data.</text>
</comment>
<evidence type="ECO:0000259" key="5">
    <source>
        <dbReference type="Pfam" id="PF13657"/>
    </source>
</evidence>
<comment type="similarity">
    <text evidence="1">Belongs to the HipA Ser/Thr kinase family.</text>
</comment>
<dbReference type="InterPro" id="IPR012893">
    <property type="entry name" value="HipA-like_C"/>
</dbReference>
<dbReference type="InterPro" id="IPR052028">
    <property type="entry name" value="HipA_Ser/Thr_kinase"/>
</dbReference>
<reference evidence="6" key="1">
    <citation type="submission" date="2019-03" db="EMBL/GenBank/DDBJ databases">
        <title>Afifella sp. nov., isolated from activated sludge.</title>
        <authorList>
            <person name="Li Q."/>
            <person name="Liu Y."/>
        </authorList>
    </citation>
    <scope>NUCLEOTIDE SEQUENCE</scope>
    <source>
        <strain evidence="6">L72</strain>
    </source>
</reference>
<dbReference type="Gene3D" id="1.10.1070.20">
    <property type="match status" value="1"/>
</dbReference>
<dbReference type="NCBIfam" id="TIGR03071">
    <property type="entry name" value="couple_hipA"/>
    <property type="match status" value="1"/>
</dbReference>
<dbReference type="AlphaFoldDB" id="A0A964T8C4"/>
<protein>
    <submittedName>
        <fullName evidence="6">Type II toxin-antitoxin system HipA family toxin</fullName>
    </submittedName>
</protein>
<dbReference type="GO" id="GO:0005829">
    <property type="term" value="C:cytosol"/>
    <property type="evidence" value="ECO:0007669"/>
    <property type="project" value="TreeGrafter"/>
</dbReference>
<keyword evidence="2" id="KW-0808">Transferase</keyword>
<evidence type="ECO:0000259" key="4">
    <source>
        <dbReference type="Pfam" id="PF07804"/>
    </source>
</evidence>
<feature type="domain" description="HipA N-terminal subdomain 1" evidence="5">
    <location>
        <begin position="7"/>
        <end position="111"/>
    </location>
</feature>
<keyword evidence="7" id="KW-1185">Reference proteome</keyword>
<dbReference type="RefSeq" id="WP_161141976.1">
    <property type="nucleotide sequence ID" value="NZ_SPKJ01000086.1"/>
</dbReference>
<organism evidence="6 7">
    <name type="scientific">Propylenella binzhouense</name>
    <dbReference type="NCBI Taxonomy" id="2555902"/>
    <lineage>
        <taxon>Bacteria</taxon>
        <taxon>Pseudomonadati</taxon>
        <taxon>Pseudomonadota</taxon>
        <taxon>Alphaproteobacteria</taxon>
        <taxon>Hyphomicrobiales</taxon>
        <taxon>Propylenellaceae</taxon>
        <taxon>Propylenella</taxon>
    </lineage>
</organism>
<dbReference type="OrthoDB" id="9805913at2"/>
<keyword evidence="3" id="KW-0418">Kinase</keyword>